<keyword evidence="3" id="KW-1133">Transmembrane helix</keyword>
<dbReference type="InterPro" id="IPR004474">
    <property type="entry name" value="LytR_CpsA_psr"/>
</dbReference>
<organism evidence="5 6">
    <name type="scientific">Mogibacterium timidum</name>
    <dbReference type="NCBI Taxonomy" id="35519"/>
    <lineage>
        <taxon>Bacteria</taxon>
        <taxon>Bacillati</taxon>
        <taxon>Bacillota</taxon>
        <taxon>Clostridia</taxon>
        <taxon>Peptostreptococcales</taxon>
        <taxon>Anaerovoracaceae</taxon>
        <taxon>Mogibacterium</taxon>
    </lineage>
</organism>
<protein>
    <submittedName>
        <fullName evidence="5">LCP family protein</fullName>
    </submittedName>
</protein>
<evidence type="ECO:0000256" key="2">
    <source>
        <dbReference type="SAM" id="MobiDB-lite"/>
    </source>
</evidence>
<gene>
    <name evidence="5" type="ORF">HW270_00740</name>
</gene>
<reference evidence="5 6" key="1">
    <citation type="submission" date="2020-06" db="EMBL/GenBank/DDBJ databases">
        <title>Mogibacterium timidum strain W9173 genomic sequence.</title>
        <authorList>
            <person name="Wade W.G."/>
            <person name="Johnston C.D."/>
            <person name="Chen T."/>
            <person name="Dewhirst F.E."/>
        </authorList>
    </citation>
    <scope>NUCLEOTIDE SEQUENCE [LARGE SCALE GENOMIC DNA]</scope>
    <source>
        <strain evidence="5 6">W9173</strain>
    </source>
</reference>
<dbReference type="PANTHER" id="PTHR33392">
    <property type="entry name" value="POLYISOPRENYL-TEICHOIC ACID--PEPTIDOGLYCAN TEICHOIC ACID TRANSFERASE TAGU"/>
    <property type="match status" value="1"/>
</dbReference>
<evidence type="ECO:0000256" key="3">
    <source>
        <dbReference type="SAM" id="Phobius"/>
    </source>
</evidence>
<dbReference type="NCBIfam" id="TIGR00350">
    <property type="entry name" value="lytR_cpsA_psr"/>
    <property type="match status" value="1"/>
</dbReference>
<dbReference type="AlphaFoldDB" id="A0A7Y8VQM9"/>
<evidence type="ECO:0000313" key="5">
    <source>
        <dbReference type="EMBL" id="NWO22617.1"/>
    </source>
</evidence>
<dbReference type="Pfam" id="PF03816">
    <property type="entry name" value="LytR_cpsA_psr"/>
    <property type="match status" value="1"/>
</dbReference>
<feature type="compositionally biased region" description="Acidic residues" evidence="2">
    <location>
        <begin position="387"/>
        <end position="397"/>
    </location>
</feature>
<accession>A0A7Y8VQM9</accession>
<dbReference type="EMBL" id="JABXYR010000001">
    <property type="protein sequence ID" value="NWO22617.1"/>
    <property type="molecule type" value="Genomic_DNA"/>
</dbReference>
<keyword evidence="6" id="KW-1185">Reference proteome</keyword>
<feature type="transmembrane region" description="Helical" evidence="3">
    <location>
        <begin position="43"/>
        <end position="65"/>
    </location>
</feature>
<dbReference type="Proteomes" id="UP000526307">
    <property type="component" value="Unassembled WGS sequence"/>
</dbReference>
<dbReference type="InterPro" id="IPR050922">
    <property type="entry name" value="LytR/CpsA/Psr_CW_biosynth"/>
</dbReference>
<dbReference type="Gene3D" id="3.40.630.190">
    <property type="entry name" value="LCP protein"/>
    <property type="match status" value="1"/>
</dbReference>
<feature type="domain" description="Cell envelope-related transcriptional attenuator" evidence="4">
    <location>
        <begin position="138"/>
        <end position="282"/>
    </location>
</feature>
<feature type="region of interest" description="Disordered" evidence="2">
    <location>
        <begin position="372"/>
        <end position="397"/>
    </location>
</feature>
<dbReference type="RefSeq" id="WP_009643499.1">
    <property type="nucleotide sequence ID" value="NZ_CAUUGE010000015.1"/>
</dbReference>
<comment type="caution">
    <text evidence="5">The sequence shown here is derived from an EMBL/GenBank/DDBJ whole genome shotgun (WGS) entry which is preliminary data.</text>
</comment>
<keyword evidence="3" id="KW-0812">Transmembrane</keyword>
<evidence type="ECO:0000259" key="4">
    <source>
        <dbReference type="Pfam" id="PF03816"/>
    </source>
</evidence>
<evidence type="ECO:0000313" key="6">
    <source>
        <dbReference type="Proteomes" id="UP000526307"/>
    </source>
</evidence>
<sequence>MVVKSKKRNNVLLAASRLLGLVYLVAALVFEATLLVTDFLPKKWLLTLLIGVFIASAVLFIQLFFRNIKRKSRIVAVVISIMLSIVFVVTSVYAAKTASFLNKISKAKSVGNTKIAEKPFTVLISGMDTTGKIDEEARSDVNMLVTVDPQKHKILLTSIPRDYLVKLPSKDNAEDKLTHSGLYGIDETRGAIEKLLDVKIDYYVKVNYNTVVQFINAIGGIYINSDHAFTTYIDHYRINKGTNFLKGEQALAFARERQAFKDGDNQRVKNQQIVLKGIFHRFTQSPEIIAKYTKILDRIAPYMETDMSPAEIRALVKLELKNHKEWKIENNAVEGAGDSTRRVYSSGSTPVYVMTPDKESIKKAHDLIKNFINPPKKSKKSKKTIDGSEEETEYNES</sequence>
<keyword evidence="3" id="KW-0472">Membrane</keyword>
<comment type="similarity">
    <text evidence="1">Belongs to the LytR/CpsA/Psr (LCP) family.</text>
</comment>
<name>A0A7Y8VQM9_9FIRM</name>
<dbReference type="PANTHER" id="PTHR33392:SF6">
    <property type="entry name" value="POLYISOPRENYL-TEICHOIC ACID--PEPTIDOGLYCAN TEICHOIC ACID TRANSFERASE TAGU"/>
    <property type="match status" value="1"/>
</dbReference>
<feature type="transmembrane region" description="Helical" evidence="3">
    <location>
        <begin position="74"/>
        <end position="95"/>
    </location>
</feature>
<evidence type="ECO:0000256" key="1">
    <source>
        <dbReference type="ARBA" id="ARBA00006068"/>
    </source>
</evidence>
<proteinExistence type="inferred from homology"/>